<protein>
    <recommendedName>
        <fullName evidence="4">DUF732 domain-containing protein</fullName>
    </recommendedName>
</protein>
<organism evidence="2 3">
    <name type="scientific">Nocardioides marmoriginsengisoli</name>
    <dbReference type="NCBI Taxonomy" id="661483"/>
    <lineage>
        <taxon>Bacteria</taxon>
        <taxon>Bacillati</taxon>
        <taxon>Actinomycetota</taxon>
        <taxon>Actinomycetes</taxon>
        <taxon>Propionibacteriales</taxon>
        <taxon>Nocardioidaceae</taxon>
        <taxon>Nocardioides</taxon>
    </lineage>
</organism>
<dbReference type="AlphaFoldDB" id="A0A3N0C9L8"/>
<feature type="chain" id="PRO_5018289924" description="DUF732 domain-containing protein" evidence="1">
    <location>
        <begin position="24"/>
        <end position="113"/>
    </location>
</feature>
<comment type="caution">
    <text evidence="2">The sequence shown here is derived from an EMBL/GenBank/DDBJ whole genome shotgun (WGS) entry which is preliminary data.</text>
</comment>
<evidence type="ECO:0000313" key="2">
    <source>
        <dbReference type="EMBL" id="RNL59989.1"/>
    </source>
</evidence>
<evidence type="ECO:0008006" key="4">
    <source>
        <dbReference type="Google" id="ProtNLM"/>
    </source>
</evidence>
<dbReference type="Proteomes" id="UP000267128">
    <property type="component" value="Unassembled WGS sequence"/>
</dbReference>
<keyword evidence="1" id="KW-0732">Signal</keyword>
<reference evidence="2 3" key="1">
    <citation type="submission" date="2018-11" db="EMBL/GenBank/DDBJ databases">
        <authorList>
            <person name="Li F."/>
        </authorList>
    </citation>
    <scope>NUCLEOTIDE SEQUENCE [LARGE SCALE GENOMIC DNA]</scope>
    <source>
        <strain evidence="2 3">Gsoil 097</strain>
    </source>
</reference>
<dbReference type="PROSITE" id="PS51257">
    <property type="entry name" value="PROKAR_LIPOPROTEIN"/>
    <property type="match status" value="1"/>
</dbReference>
<proteinExistence type="predicted"/>
<name>A0A3N0C9L8_9ACTN</name>
<evidence type="ECO:0000313" key="3">
    <source>
        <dbReference type="Proteomes" id="UP000267128"/>
    </source>
</evidence>
<accession>A0A3N0C9L8</accession>
<feature type="signal peptide" evidence="1">
    <location>
        <begin position="1"/>
        <end position="23"/>
    </location>
</feature>
<dbReference type="EMBL" id="RJSE01000016">
    <property type="protein sequence ID" value="RNL59989.1"/>
    <property type="molecule type" value="Genomic_DNA"/>
</dbReference>
<sequence length="113" mass="11558">MMMVRKFGVVAATAALLLTSACGGGDRPSVDEVSKSLTDGKAGGLMSLPSSVMTDELADCMAKAIVDSKVSDDAVRALVDGDKDYKGDKDDTEALSGLGTKIAECAKDAVPTQ</sequence>
<gene>
    <name evidence="2" type="ORF">EFK50_21620</name>
</gene>
<evidence type="ECO:0000256" key="1">
    <source>
        <dbReference type="SAM" id="SignalP"/>
    </source>
</evidence>
<keyword evidence="3" id="KW-1185">Reference proteome</keyword>